<dbReference type="RefSeq" id="WP_054619908.1">
    <property type="nucleotide sequence ID" value="NZ_CP022579.1"/>
</dbReference>
<dbReference type="PANTHER" id="PTHR42709:SF4">
    <property type="entry name" value="INNER MEMBRANE PROTEIN YQAA"/>
    <property type="match status" value="1"/>
</dbReference>
<feature type="transmembrane region" description="Helical" evidence="1">
    <location>
        <begin position="56"/>
        <end position="77"/>
    </location>
</feature>
<dbReference type="AlphaFoldDB" id="A0A5C1ECE3"/>
<keyword evidence="1" id="KW-0812">Transmembrane</keyword>
<feature type="transmembrane region" description="Helical" evidence="1">
    <location>
        <begin position="21"/>
        <end position="50"/>
    </location>
</feature>
<evidence type="ECO:0000313" key="3">
    <source>
        <dbReference type="Proteomes" id="UP000323671"/>
    </source>
</evidence>
<proteinExistence type="predicted"/>
<keyword evidence="3" id="KW-1185">Reference proteome</keyword>
<name>A0A5C1ECE3_9RHOO</name>
<accession>A0A5C1ECE3</accession>
<reference evidence="2 3" key="1">
    <citation type="submission" date="2017-07" db="EMBL/GenBank/DDBJ databases">
        <title>Complete genome sequence of Oryzomicrobium terrae TPP412.</title>
        <authorList>
            <person name="Chiu L.-W."/>
            <person name="Lo K.-J."/>
            <person name="Tsai Y.-M."/>
            <person name="Lin S.-S."/>
            <person name="Kuo C.-H."/>
            <person name="Liu C.-T."/>
        </authorList>
    </citation>
    <scope>NUCLEOTIDE SEQUENCE [LARGE SCALE GENOMIC DNA]</scope>
    <source>
        <strain evidence="2 3">TPP412</strain>
    </source>
</reference>
<evidence type="ECO:0000313" key="2">
    <source>
        <dbReference type="EMBL" id="QEL66563.1"/>
    </source>
</evidence>
<protein>
    <submittedName>
        <fullName evidence="2">Putative inner membrane protein</fullName>
    </submittedName>
</protein>
<dbReference type="PANTHER" id="PTHR42709">
    <property type="entry name" value="ALKALINE PHOSPHATASE LIKE PROTEIN"/>
    <property type="match status" value="1"/>
</dbReference>
<gene>
    <name evidence="2" type="ORF">OTERR_30870</name>
</gene>
<keyword evidence="1" id="KW-0472">Membrane</keyword>
<dbReference type="KEGG" id="otr:OTERR_30870"/>
<feature type="transmembrane region" description="Helical" evidence="1">
    <location>
        <begin position="114"/>
        <end position="134"/>
    </location>
</feature>
<dbReference type="EMBL" id="CP022579">
    <property type="protein sequence ID" value="QEL66563.1"/>
    <property type="molecule type" value="Genomic_DNA"/>
</dbReference>
<organism evidence="2 3">
    <name type="scientific">Oryzomicrobium terrae</name>
    <dbReference type="NCBI Taxonomy" id="1735038"/>
    <lineage>
        <taxon>Bacteria</taxon>
        <taxon>Pseudomonadati</taxon>
        <taxon>Pseudomonadota</taxon>
        <taxon>Betaproteobacteria</taxon>
        <taxon>Rhodocyclales</taxon>
        <taxon>Rhodocyclaceae</taxon>
        <taxon>Oryzomicrobium</taxon>
    </lineage>
</organism>
<dbReference type="Proteomes" id="UP000323671">
    <property type="component" value="Chromosome"/>
</dbReference>
<sequence length="163" mass="17331">MIDLPSWLPVWLQPQLWSIEAGLASLFVAAFLAATLLPLGSEALFFAFLYAHPDTLVPALLLTTLGNTLGGMTSYAAGRALPHGSRWEKLSSGQGPISPALFAQVQRWGSPSLLLAWAPLVGDALCLAAGWLRLHWLPCALYMAVGKAARYGVLAAGAGWLVH</sequence>
<evidence type="ECO:0000256" key="1">
    <source>
        <dbReference type="SAM" id="Phobius"/>
    </source>
</evidence>
<keyword evidence="1" id="KW-1133">Transmembrane helix</keyword>
<dbReference type="InterPro" id="IPR051311">
    <property type="entry name" value="DedA_domain"/>
</dbReference>